<reference evidence="7 8" key="1">
    <citation type="submission" date="2018-08" db="EMBL/GenBank/DDBJ databases">
        <title>Recombination of ecologically and evolutionarily significant loci maintains genetic cohesion in the Pseudomonas syringae species complex.</title>
        <authorList>
            <person name="Dillon M."/>
            <person name="Thakur S."/>
            <person name="Almeida R.N.D."/>
            <person name="Weir B.S."/>
            <person name="Guttman D.S."/>
        </authorList>
    </citation>
    <scope>NUCLEOTIDE SEQUENCE [LARGE SCALE GENOMIC DNA]</scope>
    <source>
        <strain evidence="7 8">ICMP 2821</strain>
    </source>
</reference>
<dbReference type="SMART" id="SM00345">
    <property type="entry name" value="HTH_GNTR"/>
    <property type="match status" value="1"/>
</dbReference>
<comment type="similarity">
    <text evidence="1">In the C-terminal section; belongs to the class-I pyridoxal-phosphate-dependent aminotransferase family.</text>
</comment>
<evidence type="ECO:0000259" key="6">
    <source>
        <dbReference type="PROSITE" id="PS50949"/>
    </source>
</evidence>
<evidence type="ECO:0000256" key="1">
    <source>
        <dbReference type="ARBA" id="ARBA00005384"/>
    </source>
</evidence>
<dbReference type="InterPro" id="IPR015422">
    <property type="entry name" value="PyrdxlP-dep_Trfase_small"/>
</dbReference>
<dbReference type="AlphaFoldDB" id="A0A3M3LDG6"/>
<name>A0A3M3LDG6_PSECA</name>
<dbReference type="PANTHER" id="PTHR46577">
    <property type="entry name" value="HTH-TYPE TRANSCRIPTIONAL REGULATORY PROTEIN GABR"/>
    <property type="match status" value="1"/>
</dbReference>
<evidence type="ECO:0000313" key="7">
    <source>
        <dbReference type="EMBL" id="RMN33350.1"/>
    </source>
</evidence>
<evidence type="ECO:0000313" key="8">
    <source>
        <dbReference type="Proteomes" id="UP000281372"/>
    </source>
</evidence>
<dbReference type="GO" id="GO:0003677">
    <property type="term" value="F:DNA binding"/>
    <property type="evidence" value="ECO:0007669"/>
    <property type="project" value="UniProtKB-KW"/>
</dbReference>
<dbReference type="InterPro" id="IPR036388">
    <property type="entry name" value="WH-like_DNA-bd_sf"/>
</dbReference>
<dbReference type="Gene3D" id="3.40.640.10">
    <property type="entry name" value="Type I PLP-dependent aspartate aminotransferase-like (Major domain)"/>
    <property type="match status" value="1"/>
</dbReference>
<gene>
    <name evidence="7" type="ORF">ALQ64_05685</name>
</gene>
<dbReference type="PANTHER" id="PTHR46577:SF2">
    <property type="entry name" value="TRANSCRIPTIONAL REGULATORY PROTEIN"/>
    <property type="match status" value="1"/>
</dbReference>
<dbReference type="Gene3D" id="1.10.10.10">
    <property type="entry name" value="Winged helix-like DNA-binding domain superfamily/Winged helix DNA-binding domain"/>
    <property type="match status" value="1"/>
</dbReference>
<dbReference type="EMBL" id="RBOW01000379">
    <property type="protein sequence ID" value="RMN33350.1"/>
    <property type="molecule type" value="Genomic_DNA"/>
</dbReference>
<keyword evidence="5" id="KW-0804">Transcription</keyword>
<feature type="domain" description="HTH gntR-type" evidence="6">
    <location>
        <begin position="37"/>
        <end position="105"/>
    </location>
</feature>
<dbReference type="PROSITE" id="PS50949">
    <property type="entry name" value="HTH_GNTR"/>
    <property type="match status" value="1"/>
</dbReference>
<sequence>VKDVTRGLIRFFARRLTLFEKSAFAHDARTVHTMLPMKRYERFAADISEMIRSGVLPAGAKVPSVRVASRTWSVSPATVFKAYYLLEDKGLIQARARSGYYVREHVDNALTEPELVRHSSEGTELGVSDLIFSVLGSLKDPDTVPFGSAFPSPHLYPLPRLAKSMAFAVRAMTPTGIVADMTSGNPELRRQIALRYMIGGVRLPADELVITNGAMEALNLCLQCVTEPGDLVAI</sequence>
<evidence type="ECO:0000256" key="3">
    <source>
        <dbReference type="ARBA" id="ARBA00023015"/>
    </source>
</evidence>
<dbReference type="InterPro" id="IPR015421">
    <property type="entry name" value="PyrdxlP-dep_Trfase_major"/>
</dbReference>
<dbReference type="InterPro" id="IPR000524">
    <property type="entry name" value="Tscrpt_reg_HTH_GntR"/>
</dbReference>
<dbReference type="InterPro" id="IPR015424">
    <property type="entry name" value="PyrdxlP-dep_Trfase"/>
</dbReference>
<accession>A0A3M3LDG6</accession>
<feature type="non-terminal residue" evidence="7">
    <location>
        <position position="234"/>
    </location>
</feature>
<evidence type="ECO:0000256" key="5">
    <source>
        <dbReference type="ARBA" id="ARBA00023163"/>
    </source>
</evidence>
<evidence type="ECO:0000256" key="2">
    <source>
        <dbReference type="ARBA" id="ARBA00022898"/>
    </source>
</evidence>
<dbReference type="InterPro" id="IPR036390">
    <property type="entry name" value="WH_DNA-bd_sf"/>
</dbReference>
<dbReference type="SUPFAM" id="SSF46785">
    <property type="entry name" value="Winged helix' DNA-binding domain"/>
    <property type="match status" value="1"/>
</dbReference>
<feature type="non-terminal residue" evidence="7">
    <location>
        <position position="1"/>
    </location>
</feature>
<evidence type="ECO:0000256" key="4">
    <source>
        <dbReference type="ARBA" id="ARBA00023125"/>
    </source>
</evidence>
<keyword evidence="2" id="KW-0663">Pyridoxal phosphate</keyword>
<comment type="caution">
    <text evidence="7">The sequence shown here is derived from an EMBL/GenBank/DDBJ whole genome shotgun (WGS) entry which is preliminary data.</text>
</comment>
<dbReference type="SUPFAM" id="SSF53383">
    <property type="entry name" value="PLP-dependent transferases"/>
    <property type="match status" value="1"/>
</dbReference>
<dbReference type="InterPro" id="IPR051446">
    <property type="entry name" value="HTH_trans_reg/aminotransferase"/>
</dbReference>
<proteinExistence type="inferred from homology"/>
<protein>
    <submittedName>
        <fullName evidence="7">GntR family transcriptional regulator</fullName>
    </submittedName>
</protein>
<dbReference type="Pfam" id="PF00392">
    <property type="entry name" value="GntR"/>
    <property type="match status" value="1"/>
</dbReference>
<dbReference type="GO" id="GO:0003700">
    <property type="term" value="F:DNA-binding transcription factor activity"/>
    <property type="evidence" value="ECO:0007669"/>
    <property type="project" value="InterPro"/>
</dbReference>
<keyword evidence="3" id="KW-0805">Transcription regulation</keyword>
<keyword evidence="4" id="KW-0238">DNA-binding</keyword>
<dbReference type="Proteomes" id="UP000281372">
    <property type="component" value="Unassembled WGS sequence"/>
</dbReference>
<dbReference type="CDD" id="cd07377">
    <property type="entry name" value="WHTH_GntR"/>
    <property type="match status" value="1"/>
</dbReference>
<dbReference type="Gene3D" id="3.90.1150.10">
    <property type="entry name" value="Aspartate Aminotransferase, domain 1"/>
    <property type="match status" value="1"/>
</dbReference>
<organism evidence="7 8">
    <name type="scientific">Pseudomonas cannabina</name>
    <dbReference type="NCBI Taxonomy" id="86840"/>
    <lineage>
        <taxon>Bacteria</taxon>
        <taxon>Pseudomonadati</taxon>
        <taxon>Pseudomonadota</taxon>
        <taxon>Gammaproteobacteria</taxon>
        <taxon>Pseudomonadales</taxon>
        <taxon>Pseudomonadaceae</taxon>
        <taxon>Pseudomonas</taxon>
    </lineage>
</organism>